<feature type="transmembrane region" description="Helical" evidence="1">
    <location>
        <begin position="60"/>
        <end position="80"/>
    </location>
</feature>
<proteinExistence type="predicted"/>
<name>K9EF85_9ACTO</name>
<dbReference type="AlphaFoldDB" id="K9EF85"/>
<dbReference type="RefSeq" id="WP_007000862.1">
    <property type="nucleotide sequence ID" value="NZ_JH992955.1"/>
</dbReference>
<keyword evidence="1" id="KW-0472">Membrane</keyword>
<feature type="transmembrane region" description="Helical" evidence="1">
    <location>
        <begin position="219"/>
        <end position="238"/>
    </location>
</feature>
<gene>
    <name evidence="2" type="ORF">HMPREF9233_00656</name>
</gene>
<keyword evidence="1" id="KW-1133">Transmembrane helix</keyword>
<keyword evidence="3" id="KW-1185">Reference proteome</keyword>
<dbReference type="eggNOG" id="ENOG5031SV2">
    <property type="taxonomic scope" value="Bacteria"/>
</dbReference>
<feature type="transmembrane region" description="Helical" evidence="1">
    <location>
        <begin position="35"/>
        <end position="53"/>
    </location>
</feature>
<sequence>MARGSLGTKVVADTWLQASRAAKRPIDHARRVTTGMFWGMLAGEALTLIWLNFELGSRRGLILLAATIALTLLFAVPWWLKREGKAKGGVDVVARVLGTDESSGTRTYRQGRGKMAVFLPVVVRPVDALDGSADFRTVVAAHGKNDGTFHESKPGTLMPLRQIERGYAELENVQETSPEQAKLVQALSKRPRLMDNNAPVLPFKVGSLDRSDAVDNLEWFGGIALGFLLGIGLVVGIAHV</sequence>
<protein>
    <submittedName>
        <fullName evidence="2">Uncharacterized protein</fullName>
    </submittedName>
</protein>
<dbReference type="HOGENOM" id="CLU_1219269_0_0_11"/>
<evidence type="ECO:0000313" key="3">
    <source>
        <dbReference type="Proteomes" id="UP000009888"/>
    </source>
</evidence>
<evidence type="ECO:0000256" key="1">
    <source>
        <dbReference type="SAM" id="Phobius"/>
    </source>
</evidence>
<evidence type="ECO:0000313" key="2">
    <source>
        <dbReference type="EMBL" id="EKU95869.1"/>
    </source>
</evidence>
<keyword evidence="1" id="KW-0812">Transmembrane</keyword>
<dbReference type="Proteomes" id="UP000009888">
    <property type="component" value="Unassembled WGS sequence"/>
</dbReference>
<reference evidence="2 3" key="1">
    <citation type="submission" date="2012-09" db="EMBL/GenBank/DDBJ databases">
        <title>The Genome Sequence of Actinobaculum massiliae ACS-171-V-COL2.</title>
        <authorList>
            <consortium name="The Broad Institute Genome Sequencing Platform"/>
            <person name="Earl A."/>
            <person name="Ward D."/>
            <person name="Feldgarden M."/>
            <person name="Gevers D."/>
            <person name="Saerens B."/>
            <person name="Vaneechoutte M."/>
            <person name="Walker B."/>
            <person name="Young S.K."/>
            <person name="Zeng Q."/>
            <person name="Gargeya S."/>
            <person name="Fitzgerald M."/>
            <person name="Haas B."/>
            <person name="Abouelleil A."/>
            <person name="Alvarado L."/>
            <person name="Arachchi H.M."/>
            <person name="Berlin A."/>
            <person name="Chapman S.B."/>
            <person name="Goldberg J."/>
            <person name="Griggs A."/>
            <person name="Gujja S."/>
            <person name="Hansen M."/>
            <person name="Howarth C."/>
            <person name="Imamovic A."/>
            <person name="Larimer J."/>
            <person name="McCowen C."/>
            <person name="Montmayeur A."/>
            <person name="Murphy C."/>
            <person name="Neiman D."/>
            <person name="Pearson M."/>
            <person name="Priest M."/>
            <person name="Roberts A."/>
            <person name="Saif S."/>
            <person name="Shea T."/>
            <person name="Sisk P."/>
            <person name="Sykes S."/>
            <person name="Wortman J."/>
            <person name="Nusbaum C."/>
            <person name="Birren B."/>
        </authorList>
    </citation>
    <scope>NUCLEOTIDE SEQUENCE [LARGE SCALE GENOMIC DNA]</scope>
    <source>
        <strain evidence="3">ACS-171-V-Col2</strain>
    </source>
</reference>
<dbReference type="EMBL" id="AGWL01000002">
    <property type="protein sequence ID" value="EKU95869.1"/>
    <property type="molecule type" value="Genomic_DNA"/>
</dbReference>
<accession>K9EF85</accession>
<organism evidence="2 3">
    <name type="scientific">Actinobaculum massiliense ACS-171-V-Col2</name>
    <dbReference type="NCBI Taxonomy" id="883066"/>
    <lineage>
        <taxon>Bacteria</taxon>
        <taxon>Bacillati</taxon>
        <taxon>Actinomycetota</taxon>
        <taxon>Actinomycetes</taxon>
        <taxon>Actinomycetales</taxon>
        <taxon>Actinomycetaceae</taxon>
        <taxon>Actinobaculum</taxon>
    </lineage>
</organism>
<comment type="caution">
    <text evidence="2">The sequence shown here is derived from an EMBL/GenBank/DDBJ whole genome shotgun (WGS) entry which is preliminary data.</text>
</comment>
<dbReference type="PATRIC" id="fig|883066.3.peg.674"/>